<feature type="domain" description="PA14" evidence="3">
    <location>
        <begin position="22"/>
        <end position="182"/>
    </location>
</feature>
<dbReference type="InterPro" id="IPR011042">
    <property type="entry name" value="6-blade_b-propeller_TolB-like"/>
</dbReference>
<dbReference type="PROSITE" id="PS51820">
    <property type="entry name" value="PA14"/>
    <property type="match status" value="1"/>
</dbReference>
<dbReference type="Pfam" id="PF07995">
    <property type="entry name" value="GSDH"/>
    <property type="match status" value="1"/>
</dbReference>
<gene>
    <name evidence="4" type="ORF">ESA94_13885</name>
</gene>
<organism evidence="4 5">
    <name type="scientific">Lacibacter luteus</name>
    <dbReference type="NCBI Taxonomy" id="2508719"/>
    <lineage>
        <taxon>Bacteria</taxon>
        <taxon>Pseudomonadati</taxon>
        <taxon>Bacteroidota</taxon>
        <taxon>Chitinophagia</taxon>
        <taxon>Chitinophagales</taxon>
        <taxon>Chitinophagaceae</taxon>
        <taxon>Lacibacter</taxon>
    </lineage>
</organism>
<evidence type="ECO:0000313" key="5">
    <source>
        <dbReference type="Proteomes" id="UP000290204"/>
    </source>
</evidence>
<dbReference type="Gene3D" id="2.60.120.1560">
    <property type="match status" value="1"/>
</dbReference>
<dbReference type="Pfam" id="PF18962">
    <property type="entry name" value="Por_Secre_tail"/>
    <property type="match status" value="1"/>
</dbReference>
<dbReference type="NCBIfam" id="TIGR04183">
    <property type="entry name" value="Por_Secre_tail"/>
    <property type="match status" value="1"/>
</dbReference>
<protein>
    <submittedName>
        <fullName evidence="4">T9SS type A sorting domain-containing protein</fullName>
    </submittedName>
</protein>
<feature type="signal peptide" evidence="1">
    <location>
        <begin position="1"/>
        <end position="19"/>
    </location>
</feature>
<dbReference type="RefSeq" id="WP_129131531.1">
    <property type="nucleotide sequence ID" value="NZ_SDHW01000004.1"/>
</dbReference>
<dbReference type="Gene3D" id="2.60.40.10">
    <property type="entry name" value="Immunoglobulins"/>
    <property type="match status" value="1"/>
</dbReference>
<sequence length="795" mass="86093">MKQLLLSFVCLVAINTLHSQCTGTGSINYQQWNNITGGNVSNLTSNANYPNNPSVTGSVNLFEAPSNIGNNIGVRIYGYICPPVTGTYYFWVAADNAGELWLSTTSFSVNKVRIAYTSKATKARQWNASTSQKSVAIPLVAGIKYYVEALMKESTGNDNLAVGWSKPGQSSSAPSEVIPGSSLSRDLVSDIEAPSVPSGLAANFITTSSYVLAWLPSVDNIAVTGYDVYRNGVKLNSTTLIAPSYSVTGLAPNTTYNMTVRAKDAAGNESVSAEFPVTTLPVTVATESFNMRTVIARQRMPHDLLYGPDDNLWYTERFAGTVSFVNPSTGTKRVVLTLGSKMVRVSGQDGLMGLALHPEFLTGKPFVYIAYTYQSLSNTVRRIRVERYSYDAFTQTLIDPVTILENIPGSNDHNSCRLAVGPDTKLYFTIGDMGAGQFDNISRTNNSQNLSVYEGKILRFNTELESGSWIPADNPFTSGGQPTAVFSFGHRNAQGLVWGNVNGTSILYSSEHGPYSDDEINIIESGRNYGWPQVSGYCDGNYNGRNIGGFDVVNEQTNCTTLNAKEPLRSIFPSSNPPTGGDNMLWPSIGPSGTDFYGSTSIPGWQNSLLVATLKGGVIARYKLSNDGLQIISDTINYFRGMGRYRDVAVSPDGLKIYVACDSSGSTSGPTGNVTTTPANPGSILEFTYVPGSMRQYVQTGPTTIQNTLPADKKDNTIDIYPNPATNFIVVYNYAAEAGRMVTLFDMNGRTVKQQLTNGTATRIDTREVPNGMYILRITNATGSILHTEKLVIRK</sequence>
<comment type="caution">
    <text evidence="4">The sequence shown here is derived from an EMBL/GenBank/DDBJ whole genome shotgun (WGS) entry which is preliminary data.</text>
</comment>
<dbReference type="Pfam" id="PF00041">
    <property type="entry name" value="fn3"/>
    <property type="match status" value="1"/>
</dbReference>
<evidence type="ECO:0000259" key="2">
    <source>
        <dbReference type="PROSITE" id="PS50853"/>
    </source>
</evidence>
<evidence type="ECO:0000259" key="3">
    <source>
        <dbReference type="PROSITE" id="PS51820"/>
    </source>
</evidence>
<dbReference type="PANTHER" id="PTHR19328:SF13">
    <property type="entry name" value="HIPL1 PROTEIN"/>
    <property type="match status" value="1"/>
</dbReference>
<reference evidence="4 5" key="1">
    <citation type="submission" date="2019-01" db="EMBL/GenBank/DDBJ databases">
        <title>Lacibacter sp. strain TTM-7.</title>
        <authorList>
            <person name="Chen W.-M."/>
        </authorList>
    </citation>
    <scope>NUCLEOTIDE SEQUENCE [LARGE SCALE GENOMIC DNA]</scope>
    <source>
        <strain evidence="4 5">TTM-7</strain>
    </source>
</reference>
<proteinExistence type="predicted"/>
<dbReference type="CDD" id="cd00063">
    <property type="entry name" value="FN3"/>
    <property type="match status" value="1"/>
</dbReference>
<dbReference type="SUPFAM" id="SSF49265">
    <property type="entry name" value="Fibronectin type III"/>
    <property type="match status" value="1"/>
</dbReference>
<dbReference type="Pfam" id="PF07691">
    <property type="entry name" value="PA14"/>
    <property type="match status" value="1"/>
</dbReference>
<evidence type="ECO:0000313" key="4">
    <source>
        <dbReference type="EMBL" id="RXK59227.1"/>
    </source>
</evidence>
<dbReference type="Proteomes" id="UP000290204">
    <property type="component" value="Unassembled WGS sequence"/>
</dbReference>
<dbReference type="InterPro" id="IPR003961">
    <property type="entry name" value="FN3_dom"/>
</dbReference>
<feature type="domain" description="Fibronectin type-III" evidence="2">
    <location>
        <begin position="196"/>
        <end position="282"/>
    </location>
</feature>
<evidence type="ECO:0000256" key="1">
    <source>
        <dbReference type="SAM" id="SignalP"/>
    </source>
</evidence>
<dbReference type="SMART" id="SM00060">
    <property type="entry name" value="FN3"/>
    <property type="match status" value="1"/>
</dbReference>
<accession>A0A4Q1CGZ3</accession>
<dbReference type="InterPro" id="IPR011041">
    <property type="entry name" value="Quinoprot_gluc/sorb_DH_b-prop"/>
</dbReference>
<dbReference type="PANTHER" id="PTHR19328">
    <property type="entry name" value="HEDGEHOG-INTERACTING PROTEIN"/>
    <property type="match status" value="1"/>
</dbReference>
<dbReference type="SMART" id="SM00758">
    <property type="entry name" value="PA14"/>
    <property type="match status" value="1"/>
</dbReference>
<dbReference type="Gene3D" id="2.120.10.30">
    <property type="entry name" value="TolB, C-terminal domain"/>
    <property type="match status" value="1"/>
</dbReference>
<dbReference type="EMBL" id="SDHW01000004">
    <property type="protein sequence ID" value="RXK59227.1"/>
    <property type="molecule type" value="Genomic_DNA"/>
</dbReference>
<dbReference type="InterPro" id="IPR013783">
    <property type="entry name" value="Ig-like_fold"/>
</dbReference>
<dbReference type="PROSITE" id="PS50853">
    <property type="entry name" value="FN3"/>
    <property type="match status" value="1"/>
</dbReference>
<keyword evidence="1" id="KW-0732">Signal</keyword>
<dbReference type="InterPro" id="IPR011658">
    <property type="entry name" value="PA14_dom"/>
</dbReference>
<dbReference type="InterPro" id="IPR026444">
    <property type="entry name" value="Secre_tail"/>
</dbReference>
<dbReference type="OrthoDB" id="9770043at2"/>
<dbReference type="InterPro" id="IPR012938">
    <property type="entry name" value="Glc/Sorbosone_DH"/>
</dbReference>
<feature type="chain" id="PRO_5020261558" evidence="1">
    <location>
        <begin position="20"/>
        <end position="795"/>
    </location>
</feature>
<keyword evidence="5" id="KW-1185">Reference proteome</keyword>
<dbReference type="SUPFAM" id="SSF50952">
    <property type="entry name" value="Soluble quinoprotein glucose dehydrogenase"/>
    <property type="match status" value="1"/>
</dbReference>
<dbReference type="SUPFAM" id="SSF56988">
    <property type="entry name" value="Anthrax protective antigen"/>
    <property type="match status" value="1"/>
</dbReference>
<dbReference type="InterPro" id="IPR036116">
    <property type="entry name" value="FN3_sf"/>
</dbReference>
<dbReference type="AlphaFoldDB" id="A0A4Q1CGZ3"/>
<name>A0A4Q1CGZ3_9BACT</name>
<dbReference type="InterPro" id="IPR037524">
    <property type="entry name" value="PA14/GLEYA"/>
</dbReference>